<sequence length="109" mass="11486">MYPVRLDVALEAQPVNLDRPLGRTLVDGRHAHVGCIRQELVDTADGNYGGGFHGTSVGSATPCRPQLPAWGLLPHALSAVLLAAGTGRDYAEFRIAIGGAALCPIHVDY</sequence>
<reference evidence="2" key="1">
    <citation type="journal article" date="2019" name="Int. J. Syst. Evol. Microbiol.">
        <title>The Global Catalogue of Microorganisms (GCM) 10K type strain sequencing project: providing services to taxonomists for standard genome sequencing and annotation.</title>
        <authorList>
            <consortium name="The Broad Institute Genomics Platform"/>
            <consortium name="The Broad Institute Genome Sequencing Center for Infectious Disease"/>
            <person name="Wu L."/>
            <person name="Ma J."/>
        </authorList>
    </citation>
    <scope>NUCLEOTIDE SEQUENCE [LARGE SCALE GENOMIC DNA]</scope>
    <source>
        <strain evidence="2">CGMCC 1.1927</strain>
    </source>
</reference>
<name>A0ABQ1XG68_9MICC</name>
<comment type="caution">
    <text evidence="1">The sequence shown here is derived from an EMBL/GenBank/DDBJ whole genome shotgun (WGS) entry which is preliminary data.</text>
</comment>
<organism evidence="1 2">
    <name type="scientific">Pseudarthrobacter polychromogenes</name>
    <dbReference type="NCBI Taxonomy" id="1676"/>
    <lineage>
        <taxon>Bacteria</taxon>
        <taxon>Bacillati</taxon>
        <taxon>Actinomycetota</taxon>
        <taxon>Actinomycetes</taxon>
        <taxon>Micrococcales</taxon>
        <taxon>Micrococcaceae</taxon>
        <taxon>Pseudarthrobacter</taxon>
    </lineage>
</organism>
<evidence type="ECO:0000313" key="2">
    <source>
        <dbReference type="Proteomes" id="UP000596938"/>
    </source>
</evidence>
<accession>A0ABQ1XG68</accession>
<proteinExistence type="predicted"/>
<keyword evidence="2" id="KW-1185">Reference proteome</keyword>
<gene>
    <name evidence="1" type="ORF">GCM10011577_12490</name>
</gene>
<evidence type="ECO:0000313" key="1">
    <source>
        <dbReference type="EMBL" id="GGG91408.1"/>
    </source>
</evidence>
<protein>
    <submittedName>
        <fullName evidence="1">Uncharacterized protein</fullName>
    </submittedName>
</protein>
<dbReference type="Proteomes" id="UP000596938">
    <property type="component" value="Unassembled WGS sequence"/>
</dbReference>
<dbReference type="EMBL" id="BMKU01000003">
    <property type="protein sequence ID" value="GGG91408.1"/>
    <property type="molecule type" value="Genomic_DNA"/>
</dbReference>